<proteinExistence type="predicted"/>
<gene>
    <name evidence="3" type="ORF">E6K81_15035</name>
</gene>
<dbReference type="PANTHER" id="PTHR30570:SF1">
    <property type="entry name" value="PHOSPHATE-BINDING PROTEIN PSTS"/>
    <property type="match status" value="1"/>
</dbReference>
<sequence>MPGCAGVVRHGSLDSLHFGVLGDGGRKPVGVLLLLALVAVWTSGCSPGRTPGTVEGSLTSGRISVVCAPEASALIDHEVAVFDSLYPAARIAVRTGPSREAIRSLLAAECDLAVLTRELEPEERVAAAGGGVLLDGYAFAMDALVLVVHPGNGLENISLDQVKGIYRGEVTGWEVLGGTGGAIEPVIQPPGSDVTEAFVQRVMGGDAMLAHVVYERSDSGVVSFVSQHPGAIGFVTLAWADRGAKALRVAALKGLTYWRPDPEAVYAREYPVTRRLNLYVRPKGPDLANGLITFITSRDGQALVHEEGLVPTTVPVRFVRRSPMLGAH</sequence>
<feature type="domain" description="PBP" evidence="2">
    <location>
        <begin position="59"/>
        <end position="298"/>
    </location>
</feature>
<dbReference type="PANTHER" id="PTHR30570">
    <property type="entry name" value="PERIPLASMIC PHOSPHATE BINDING COMPONENT OF PHOSPHATE ABC TRANSPORTER"/>
    <property type="match status" value="1"/>
</dbReference>
<evidence type="ECO:0000256" key="1">
    <source>
        <dbReference type="ARBA" id="ARBA00022729"/>
    </source>
</evidence>
<keyword evidence="1" id="KW-0732">Signal</keyword>
<accession>A0A538U0M9</accession>
<dbReference type="Gene3D" id="3.40.190.10">
    <property type="entry name" value="Periplasmic binding protein-like II"/>
    <property type="match status" value="2"/>
</dbReference>
<dbReference type="AlphaFoldDB" id="A0A538U0M9"/>
<dbReference type="InterPro" id="IPR050811">
    <property type="entry name" value="Phosphate_ABC_transporter"/>
</dbReference>
<evidence type="ECO:0000259" key="2">
    <source>
        <dbReference type="Pfam" id="PF12849"/>
    </source>
</evidence>
<organism evidence="3 4">
    <name type="scientific">Eiseniibacteriota bacterium</name>
    <dbReference type="NCBI Taxonomy" id="2212470"/>
    <lineage>
        <taxon>Bacteria</taxon>
        <taxon>Candidatus Eiseniibacteriota</taxon>
    </lineage>
</organism>
<comment type="caution">
    <text evidence="3">The sequence shown here is derived from an EMBL/GenBank/DDBJ whole genome shotgun (WGS) entry which is preliminary data.</text>
</comment>
<dbReference type="InterPro" id="IPR024370">
    <property type="entry name" value="PBP_domain"/>
</dbReference>
<dbReference type="Pfam" id="PF12849">
    <property type="entry name" value="PBP_like_2"/>
    <property type="match status" value="1"/>
</dbReference>
<evidence type="ECO:0000313" key="3">
    <source>
        <dbReference type="EMBL" id="TMQ69413.1"/>
    </source>
</evidence>
<dbReference type="Proteomes" id="UP000319771">
    <property type="component" value="Unassembled WGS sequence"/>
</dbReference>
<protein>
    <recommendedName>
        <fullName evidence="2">PBP domain-containing protein</fullName>
    </recommendedName>
</protein>
<reference evidence="3 4" key="1">
    <citation type="journal article" date="2019" name="Nat. Microbiol.">
        <title>Mediterranean grassland soil C-N compound turnover is dependent on rainfall and depth, and is mediated by genomically divergent microorganisms.</title>
        <authorList>
            <person name="Diamond S."/>
            <person name="Andeer P.F."/>
            <person name="Li Z."/>
            <person name="Crits-Christoph A."/>
            <person name="Burstein D."/>
            <person name="Anantharaman K."/>
            <person name="Lane K.R."/>
            <person name="Thomas B.C."/>
            <person name="Pan C."/>
            <person name="Northen T.R."/>
            <person name="Banfield J.F."/>
        </authorList>
    </citation>
    <scope>NUCLEOTIDE SEQUENCE [LARGE SCALE GENOMIC DNA]</scope>
    <source>
        <strain evidence="3">WS_11</strain>
    </source>
</reference>
<name>A0A538U0M9_UNCEI</name>
<evidence type="ECO:0000313" key="4">
    <source>
        <dbReference type="Proteomes" id="UP000319771"/>
    </source>
</evidence>
<dbReference type="SUPFAM" id="SSF53850">
    <property type="entry name" value="Periplasmic binding protein-like II"/>
    <property type="match status" value="1"/>
</dbReference>
<dbReference type="EMBL" id="VBPB01000313">
    <property type="protein sequence ID" value="TMQ69413.1"/>
    <property type="molecule type" value="Genomic_DNA"/>
</dbReference>